<evidence type="ECO:0000313" key="2">
    <source>
        <dbReference type="EMBL" id="PKF67734.1"/>
    </source>
</evidence>
<dbReference type="EMBL" id="PJAF01000048">
    <property type="protein sequence ID" value="PKF67734.1"/>
    <property type="molecule type" value="Genomic_DNA"/>
</dbReference>
<dbReference type="SMART" id="SM00530">
    <property type="entry name" value="HTH_XRE"/>
    <property type="match status" value="1"/>
</dbReference>
<dbReference type="OrthoDB" id="5521004at2"/>
<dbReference type="CDD" id="cd00093">
    <property type="entry name" value="HTH_XRE"/>
    <property type="match status" value="1"/>
</dbReference>
<dbReference type="PROSITE" id="PS50943">
    <property type="entry name" value="HTH_CROC1"/>
    <property type="match status" value="1"/>
</dbReference>
<evidence type="ECO:0000259" key="1">
    <source>
        <dbReference type="PROSITE" id="PS50943"/>
    </source>
</evidence>
<feature type="domain" description="HTH cro/C1-type" evidence="1">
    <location>
        <begin position="22"/>
        <end position="75"/>
    </location>
</feature>
<dbReference type="Gene3D" id="1.10.260.40">
    <property type="entry name" value="lambda repressor-like DNA-binding domains"/>
    <property type="match status" value="1"/>
</dbReference>
<dbReference type="InterPro" id="IPR001387">
    <property type="entry name" value="Cro/C1-type_HTH"/>
</dbReference>
<protein>
    <submittedName>
        <fullName evidence="2">Transcriptional regulator</fullName>
    </submittedName>
</protein>
<dbReference type="Proteomes" id="UP000233249">
    <property type="component" value="Unassembled WGS sequence"/>
</dbReference>
<dbReference type="AlphaFoldDB" id="A0A2N0X4V3"/>
<sequence>MPNFSPTSSEAELTTTLGAFAREKRKALRLNQQEVADLAEVSERFVREFEAGKKTVQLNKVVAVLGVLGFDLVPQIHRPTDV</sequence>
<reference evidence="2 3" key="1">
    <citation type="submission" date="2017-12" db="EMBL/GenBank/DDBJ databases">
        <title>Corynebacterium mastitidis 16-1433 Genome.</title>
        <authorList>
            <person name="Gulvik C.A."/>
        </authorList>
    </citation>
    <scope>NUCLEOTIDE SEQUENCE [LARGE SCALE GENOMIC DNA]</scope>
    <source>
        <strain evidence="2 3">16-1433</strain>
    </source>
</reference>
<comment type="caution">
    <text evidence="2">The sequence shown here is derived from an EMBL/GenBank/DDBJ whole genome shotgun (WGS) entry which is preliminary data.</text>
</comment>
<accession>A0A2N0X4V3</accession>
<dbReference type="STRING" id="1121365.GCA_000375365_00794"/>
<organism evidence="2 3">
    <name type="scientific">Corynebacterium mastitidis</name>
    <dbReference type="NCBI Taxonomy" id="161890"/>
    <lineage>
        <taxon>Bacteria</taxon>
        <taxon>Bacillati</taxon>
        <taxon>Actinomycetota</taxon>
        <taxon>Actinomycetes</taxon>
        <taxon>Mycobacteriales</taxon>
        <taxon>Corynebacteriaceae</taxon>
        <taxon>Corynebacterium</taxon>
    </lineage>
</organism>
<dbReference type="GO" id="GO:0003677">
    <property type="term" value="F:DNA binding"/>
    <property type="evidence" value="ECO:0007669"/>
    <property type="project" value="InterPro"/>
</dbReference>
<dbReference type="Pfam" id="PF13560">
    <property type="entry name" value="HTH_31"/>
    <property type="match status" value="1"/>
</dbReference>
<dbReference type="InterPro" id="IPR010982">
    <property type="entry name" value="Lambda_DNA-bd_dom_sf"/>
</dbReference>
<evidence type="ECO:0000313" key="3">
    <source>
        <dbReference type="Proteomes" id="UP000233249"/>
    </source>
</evidence>
<dbReference type="SUPFAM" id="SSF47413">
    <property type="entry name" value="lambda repressor-like DNA-binding domains"/>
    <property type="match status" value="1"/>
</dbReference>
<proteinExistence type="predicted"/>
<gene>
    <name evidence="2" type="ORF">CXB45_10690</name>
</gene>
<name>A0A2N0X4V3_9CORY</name>